<accession>A0ABU4VJT2</accession>
<evidence type="ECO:0000313" key="1">
    <source>
        <dbReference type="EMBL" id="MDX8151592.1"/>
    </source>
</evidence>
<dbReference type="EMBL" id="JAXAVX010000003">
    <property type="protein sequence ID" value="MDX8151592.1"/>
    <property type="molecule type" value="Genomic_DNA"/>
</dbReference>
<proteinExistence type="predicted"/>
<protein>
    <submittedName>
        <fullName evidence="1">MmcQ/YjbR family DNA-binding protein</fullName>
    </submittedName>
</protein>
<name>A0ABU4VJT2_9ACTN</name>
<dbReference type="InterPro" id="IPR038056">
    <property type="entry name" value="YjbR-like_sf"/>
</dbReference>
<dbReference type="InterPro" id="IPR058532">
    <property type="entry name" value="YjbR/MT2646/Rv2570-like"/>
</dbReference>
<keyword evidence="1" id="KW-0238">DNA-binding</keyword>
<dbReference type="Proteomes" id="UP001277761">
    <property type="component" value="Unassembled WGS sequence"/>
</dbReference>
<organism evidence="1 2">
    <name type="scientific">Patulibacter brassicae</name>
    <dbReference type="NCBI Taxonomy" id="1705717"/>
    <lineage>
        <taxon>Bacteria</taxon>
        <taxon>Bacillati</taxon>
        <taxon>Actinomycetota</taxon>
        <taxon>Thermoleophilia</taxon>
        <taxon>Solirubrobacterales</taxon>
        <taxon>Patulibacteraceae</taxon>
        <taxon>Patulibacter</taxon>
    </lineage>
</organism>
<sequence length="130" mass="14041">MPAEAEAAFARVRRIVAALPETSERTSHGHPALFVAAREGRGGRQFAHLLDDHHGDGRLALWIAAPAGAQEALVDAAPDRFFRPPYVGHRGWLGVDLRAGVDDDELTGLLEDAYVTVAPARLARALDERS</sequence>
<evidence type="ECO:0000313" key="2">
    <source>
        <dbReference type="Proteomes" id="UP001277761"/>
    </source>
</evidence>
<reference evidence="1 2" key="1">
    <citation type="submission" date="2023-11" db="EMBL/GenBank/DDBJ databases">
        <authorList>
            <person name="Xu M."/>
            <person name="Jiang T."/>
        </authorList>
    </citation>
    <scope>NUCLEOTIDE SEQUENCE [LARGE SCALE GENOMIC DNA]</scope>
    <source>
        <strain evidence="1 2">SD</strain>
    </source>
</reference>
<dbReference type="Pfam" id="PF04237">
    <property type="entry name" value="YjbR"/>
    <property type="match status" value="1"/>
</dbReference>
<dbReference type="RefSeq" id="WP_319953746.1">
    <property type="nucleotide sequence ID" value="NZ_JAXAVX010000003.1"/>
</dbReference>
<dbReference type="Gene3D" id="3.90.1150.30">
    <property type="match status" value="1"/>
</dbReference>
<dbReference type="GO" id="GO:0003677">
    <property type="term" value="F:DNA binding"/>
    <property type="evidence" value="ECO:0007669"/>
    <property type="project" value="UniProtKB-KW"/>
</dbReference>
<keyword evidence="2" id="KW-1185">Reference proteome</keyword>
<gene>
    <name evidence="1" type="ORF">SK069_08320</name>
</gene>
<dbReference type="SUPFAM" id="SSF142906">
    <property type="entry name" value="YjbR-like"/>
    <property type="match status" value="1"/>
</dbReference>
<comment type="caution">
    <text evidence="1">The sequence shown here is derived from an EMBL/GenBank/DDBJ whole genome shotgun (WGS) entry which is preliminary data.</text>
</comment>